<dbReference type="PROSITE" id="PS51186">
    <property type="entry name" value="GNAT"/>
    <property type="match status" value="1"/>
</dbReference>
<dbReference type="Proteomes" id="UP001499915">
    <property type="component" value="Unassembled WGS sequence"/>
</dbReference>
<dbReference type="PANTHER" id="PTHR10545:SF29">
    <property type="entry name" value="GH14572P-RELATED"/>
    <property type="match status" value="1"/>
</dbReference>
<dbReference type="InterPro" id="IPR051016">
    <property type="entry name" value="Diverse_Substrate_AcTransf"/>
</dbReference>
<gene>
    <name evidence="4" type="ORF">GCM10009104_19290</name>
</gene>
<accession>A0ABP3T9H7</accession>
<comment type="caution">
    <text evidence="4">The sequence shown here is derived from an EMBL/GenBank/DDBJ whole genome shotgun (WGS) entry which is preliminary data.</text>
</comment>
<evidence type="ECO:0000313" key="4">
    <source>
        <dbReference type="EMBL" id="GAA0692333.1"/>
    </source>
</evidence>
<evidence type="ECO:0000256" key="2">
    <source>
        <dbReference type="ARBA" id="ARBA00023315"/>
    </source>
</evidence>
<evidence type="ECO:0000313" key="5">
    <source>
        <dbReference type="Proteomes" id="UP001499915"/>
    </source>
</evidence>
<dbReference type="SUPFAM" id="SSF55729">
    <property type="entry name" value="Acyl-CoA N-acyltransferases (Nat)"/>
    <property type="match status" value="1"/>
</dbReference>
<keyword evidence="5" id="KW-1185">Reference proteome</keyword>
<dbReference type="PANTHER" id="PTHR10545">
    <property type="entry name" value="DIAMINE N-ACETYLTRANSFERASE"/>
    <property type="match status" value="1"/>
</dbReference>
<feature type="domain" description="N-acetyltransferase" evidence="3">
    <location>
        <begin position="63"/>
        <end position="218"/>
    </location>
</feature>
<name>A0ABP3T9H7_9GAMM</name>
<evidence type="ECO:0000256" key="1">
    <source>
        <dbReference type="ARBA" id="ARBA00022679"/>
    </source>
</evidence>
<evidence type="ECO:0000259" key="3">
    <source>
        <dbReference type="PROSITE" id="PS51186"/>
    </source>
</evidence>
<protein>
    <recommendedName>
        <fullName evidence="3">N-acetyltransferase domain-containing protein</fullName>
    </recommendedName>
</protein>
<keyword evidence="2" id="KW-0012">Acyltransferase</keyword>
<dbReference type="CDD" id="cd04301">
    <property type="entry name" value="NAT_SF"/>
    <property type="match status" value="1"/>
</dbReference>
<dbReference type="Pfam" id="PF00583">
    <property type="entry name" value="Acetyltransf_1"/>
    <property type="match status" value="1"/>
</dbReference>
<dbReference type="InterPro" id="IPR000182">
    <property type="entry name" value="GNAT_dom"/>
</dbReference>
<sequence>MDKQYACFQAVSVIAVEGVKIVPSGVNKGRRIESLALFRFTGIEAVSSSYAVGKIVGKQMHQIEIRDARVEDSALILRFIKELAEYEKEPQAVVATEASIETSIFGADSTVDAVICLINGEPVGFAVYFYNYSTWMGRNGMYLEDLYVSPEYRKFGAGKAILKHLAKIAVAKECGRFEWSVLDWNEPAIQFYKSIGARPMDGWTVYRLAGKELAALAEI</sequence>
<dbReference type="InterPro" id="IPR016181">
    <property type="entry name" value="Acyl_CoA_acyltransferase"/>
</dbReference>
<dbReference type="EMBL" id="BAAAET010000002">
    <property type="protein sequence ID" value="GAA0692333.1"/>
    <property type="molecule type" value="Genomic_DNA"/>
</dbReference>
<keyword evidence="1" id="KW-0808">Transferase</keyword>
<reference evidence="5" key="1">
    <citation type="journal article" date="2019" name="Int. J. Syst. Evol. Microbiol.">
        <title>The Global Catalogue of Microorganisms (GCM) 10K type strain sequencing project: providing services to taxonomists for standard genome sequencing and annotation.</title>
        <authorList>
            <consortium name="The Broad Institute Genomics Platform"/>
            <consortium name="The Broad Institute Genome Sequencing Center for Infectious Disease"/>
            <person name="Wu L."/>
            <person name="Ma J."/>
        </authorList>
    </citation>
    <scope>NUCLEOTIDE SEQUENCE [LARGE SCALE GENOMIC DNA]</scope>
    <source>
        <strain evidence="5">JCM 15134</strain>
    </source>
</reference>
<dbReference type="Gene3D" id="3.40.630.30">
    <property type="match status" value="1"/>
</dbReference>
<proteinExistence type="predicted"/>
<organism evidence="4 5">
    <name type="scientific">Marinobacterium maritimum</name>
    <dbReference type="NCBI Taxonomy" id="500162"/>
    <lineage>
        <taxon>Bacteria</taxon>
        <taxon>Pseudomonadati</taxon>
        <taxon>Pseudomonadota</taxon>
        <taxon>Gammaproteobacteria</taxon>
        <taxon>Oceanospirillales</taxon>
        <taxon>Oceanospirillaceae</taxon>
        <taxon>Marinobacterium</taxon>
    </lineage>
</organism>